<dbReference type="PaxDb" id="121845-A0A3Q0ITP1"/>
<dbReference type="InterPro" id="IPR050062">
    <property type="entry name" value="Pro-tRNA_synthetase"/>
</dbReference>
<dbReference type="PANTHER" id="PTHR42753">
    <property type="entry name" value="MITOCHONDRIAL RIBOSOME PROTEIN L39/PROLYL-TRNA LIGASE FAMILY MEMBER"/>
    <property type="match status" value="1"/>
</dbReference>
<dbReference type="InterPro" id="IPR002314">
    <property type="entry name" value="aa-tRNA-synt_IIb"/>
</dbReference>
<dbReference type="RefSeq" id="XP_026679632.1">
    <property type="nucleotide sequence ID" value="XM_026823831.1"/>
</dbReference>
<evidence type="ECO:0000313" key="4">
    <source>
        <dbReference type="RefSeq" id="XP_026679632.1"/>
    </source>
</evidence>
<dbReference type="KEGG" id="dci:103509526"/>
<dbReference type="InterPro" id="IPR002316">
    <property type="entry name" value="Pro-tRNA-ligase_IIa"/>
</dbReference>
<keyword evidence="1" id="KW-0648">Protein biosynthesis</keyword>
<dbReference type="GeneID" id="103509526"/>
<keyword evidence="4" id="KW-0436">Ligase</keyword>
<dbReference type="GO" id="GO:0006433">
    <property type="term" value="P:prolyl-tRNA aminoacylation"/>
    <property type="evidence" value="ECO:0007669"/>
    <property type="project" value="InterPro"/>
</dbReference>
<dbReference type="AlphaFoldDB" id="A0A3Q0ITP1"/>
<evidence type="ECO:0000259" key="2">
    <source>
        <dbReference type="Pfam" id="PF00587"/>
    </source>
</evidence>
<dbReference type="Gene3D" id="3.30.930.10">
    <property type="entry name" value="Bira Bifunctional Protein, Domain 2"/>
    <property type="match status" value="1"/>
</dbReference>
<dbReference type="PANTHER" id="PTHR42753:SF10">
    <property type="entry name" value="PROLINE--TRNA LIGASE, MITOCHONDRIAL-RELATED"/>
    <property type="match status" value="1"/>
</dbReference>
<evidence type="ECO:0000256" key="1">
    <source>
        <dbReference type="ARBA" id="ARBA00022917"/>
    </source>
</evidence>
<name>A0A3Q0ITP1_DIACI</name>
<evidence type="ECO:0000313" key="3">
    <source>
        <dbReference type="Proteomes" id="UP000079169"/>
    </source>
</evidence>
<keyword evidence="3" id="KW-1185">Reference proteome</keyword>
<dbReference type="GO" id="GO:0005739">
    <property type="term" value="C:mitochondrion"/>
    <property type="evidence" value="ECO:0007669"/>
    <property type="project" value="TreeGrafter"/>
</dbReference>
<proteinExistence type="predicted"/>
<feature type="domain" description="Aminoacyl-tRNA synthetase class II (G/ P/ S/T)" evidence="2">
    <location>
        <begin position="7"/>
        <end position="94"/>
    </location>
</feature>
<dbReference type="Proteomes" id="UP000079169">
    <property type="component" value="Unplaced"/>
</dbReference>
<reference evidence="4" key="1">
    <citation type="submission" date="2025-08" db="UniProtKB">
        <authorList>
            <consortium name="RefSeq"/>
        </authorList>
    </citation>
    <scope>IDENTIFICATION</scope>
</reference>
<dbReference type="PRINTS" id="PR01046">
    <property type="entry name" value="TRNASYNTHPRO"/>
</dbReference>
<dbReference type="STRING" id="121845.A0A3Q0ITP1"/>
<dbReference type="GO" id="GO:0004827">
    <property type="term" value="F:proline-tRNA ligase activity"/>
    <property type="evidence" value="ECO:0007669"/>
    <property type="project" value="InterPro"/>
</dbReference>
<dbReference type="InterPro" id="IPR045864">
    <property type="entry name" value="aa-tRNA-synth_II/BPL/LPL"/>
</dbReference>
<dbReference type="GO" id="GO:0005524">
    <property type="term" value="F:ATP binding"/>
    <property type="evidence" value="ECO:0007669"/>
    <property type="project" value="InterPro"/>
</dbReference>
<accession>A0A3Q0ITP1</accession>
<gene>
    <name evidence="4" type="primary">LOC103509526</name>
</gene>
<protein>
    <submittedName>
        <fullName evidence="4">Probable proline--tRNA ligase, mitochondrial</fullName>
    </submittedName>
</protein>
<dbReference type="SUPFAM" id="SSF55681">
    <property type="entry name" value="Class II aaRS and biotin synthetases"/>
    <property type="match status" value="1"/>
</dbReference>
<sequence>MVADMKLSHKALPLLLYQFTSKFRDELRPKFGLMRSREFLMKDLYAFTASEVDANDVYNLVGKCYDDVFNTLGIKYRKVLGDSSSLGGHLSHEYHYVSNIGEDDLLVCPSCNTGVNATAHPHEESCSQCGGGLEHTRGIEVSRDPGS</sequence>
<dbReference type="Pfam" id="PF00587">
    <property type="entry name" value="tRNA-synt_2b"/>
    <property type="match status" value="1"/>
</dbReference>
<organism evidence="3 4">
    <name type="scientific">Diaphorina citri</name>
    <name type="common">Asian citrus psyllid</name>
    <dbReference type="NCBI Taxonomy" id="121845"/>
    <lineage>
        <taxon>Eukaryota</taxon>
        <taxon>Metazoa</taxon>
        <taxon>Ecdysozoa</taxon>
        <taxon>Arthropoda</taxon>
        <taxon>Hexapoda</taxon>
        <taxon>Insecta</taxon>
        <taxon>Pterygota</taxon>
        <taxon>Neoptera</taxon>
        <taxon>Paraneoptera</taxon>
        <taxon>Hemiptera</taxon>
        <taxon>Sternorrhyncha</taxon>
        <taxon>Psylloidea</taxon>
        <taxon>Psyllidae</taxon>
        <taxon>Diaphorininae</taxon>
        <taxon>Diaphorina</taxon>
    </lineage>
</organism>